<comment type="caution">
    <text evidence="7">The sequence shown here is derived from an EMBL/GenBank/DDBJ whole genome shotgun (WGS) entry which is preliminary data.</text>
</comment>
<dbReference type="EMBL" id="BFAA01002736">
    <property type="protein sequence ID" value="GCB64247.1"/>
    <property type="molecule type" value="Genomic_DNA"/>
</dbReference>
<evidence type="ECO:0000256" key="2">
    <source>
        <dbReference type="ARBA" id="ARBA00022737"/>
    </source>
</evidence>
<dbReference type="STRING" id="75743.A0A401NTR0"/>
<dbReference type="PANTHER" id="PTHR48051">
    <property type="match status" value="1"/>
</dbReference>
<evidence type="ECO:0000313" key="8">
    <source>
        <dbReference type="Proteomes" id="UP000288216"/>
    </source>
</evidence>
<evidence type="ECO:0000256" key="6">
    <source>
        <dbReference type="ARBA" id="ARBA00032455"/>
    </source>
</evidence>
<dbReference type="PROSITE" id="PS51450">
    <property type="entry name" value="LRR"/>
    <property type="match status" value="2"/>
</dbReference>
<proteinExistence type="predicted"/>
<dbReference type="InterPro" id="IPR050216">
    <property type="entry name" value="LRR_domain-containing"/>
</dbReference>
<reference evidence="7 8" key="1">
    <citation type="journal article" date="2018" name="Nat. Ecol. Evol.">
        <title>Shark genomes provide insights into elasmobranch evolution and the origin of vertebrates.</title>
        <authorList>
            <person name="Hara Y"/>
            <person name="Yamaguchi K"/>
            <person name="Onimaru K"/>
            <person name="Kadota M"/>
            <person name="Koyanagi M"/>
            <person name="Keeley SD"/>
            <person name="Tatsumi K"/>
            <person name="Tanaka K"/>
            <person name="Motone F"/>
            <person name="Kageyama Y"/>
            <person name="Nozu R"/>
            <person name="Adachi N"/>
            <person name="Nishimura O"/>
            <person name="Nakagawa R"/>
            <person name="Tanegashima C"/>
            <person name="Kiyatake I"/>
            <person name="Matsumoto R"/>
            <person name="Murakumo K"/>
            <person name="Nishida K"/>
            <person name="Terakita A"/>
            <person name="Kuratani S"/>
            <person name="Sato K"/>
            <person name="Hyodo S Kuraku.S."/>
        </authorList>
    </citation>
    <scope>NUCLEOTIDE SEQUENCE [LARGE SCALE GENOMIC DNA]</scope>
</reference>
<dbReference type="PANTHER" id="PTHR48051:SF54">
    <property type="entry name" value="LEUCINE-RICH REPEAT-CONTAINING PROTEIN"/>
    <property type="match status" value="1"/>
</dbReference>
<dbReference type="InterPro" id="IPR001611">
    <property type="entry name" value="Leu-rich_rpt"/>
</dbReference>
<dbReference type="Pfam" id="PF13855">
    <property type="entry name" value="LRR_8"/>
    <property type="match status" value="1"/>
</dbReference>
<dbReference type="AlphaFoldDB" id="A0A401NTR0"/>
<dbReference type="InterPro" id="IPR032675">
    <property type="entry name" value="LRR_dom_sf"/>
</dbReference>
<accession>A0A401NTR0</accession>
<keyword evidence="8" id="KW-1185">Reference proteome</keyword>
<protein>
    <recommendedName>
        <fullName evidence="3">Leucine-rich repeat protein SHOC-2</fullName>
    </recommendedName>
    <alternativeName>
        <fullName evidence="6">Protein soc-2 homolog</fullName>
    </alternativeName>
    <alternativeName>
        <fullName evidence="4 5">protein Sur-8 homolog</fullName>
    </alternativeName>
</protein>
<dbReference type="SUPFAM" id="SSF52058">
    <property type="entry name" value="L domain-like"/>
    <property type="match status" value="1"/>
</dbReference>
<name>A0A401NTR0_SCYTO</name>
<sequence length="295" mass="33553">MFCLSFYHQFRLNSLSVQRKRGGRDVHRTPGVLPHQQPSLCSARRALEKLWKYRMESEAISDGGKKLKLRGKELLSIPLEIFELGELQALEMSPERESCLHYRMSRLPRAIGQLANLTVLRLDTNDLRELPPELGALHRLEVLSLSNNQLSRLPAQAEGLQRLHSLHLANNHFEELPAQVCQLRRLSFLDASDNKIKSIPADIGNLELLETLLLYFNALESLPDSICSLGSLCTLWLGKNQLRSLPSRFGQLANLEWGRSYCSSNFEDNPLESPPPEICRGGPEEISRYFAVWDQ</sequence>
<keyword evidence="2" id="KW-0677">Repeat</keyword>
<dbReference type="Proteomes" id="UP000288216">
    <property type="component" value="Unassembled WGS sequence"/>
</dbReference>
<keyword evidence="1" id="KW-0433">Leucine-rich repeat</keyword>
<evidence type="ECO:0000256" key="3">
    <source>
        <dbReference type="ARBA" id="ARBA00023907"/>
    </source>
</evidence>
<dbReference type="SMART" id="SM00369">
    <property type="entry name" value="LRR_TYP"/>
    <property type="match status" value="5"/>
</dbReference>
<dbReference type="Pfam" id="PF00560">
    <property type="entry name" value="LRR_1"/>
    <property type="match status" value="1"/>
</dbReference>
<dbReference type="Gene3D" id="3.80.10.10">
    <property type="entry name" value="Ribonuclease Inhibitor"/>
    <property type="match status" value="1"/>
</dbReference>
<dbReference type="SMART" id="SM00364">
    <property type="entry name" value="LRR_BAC"/>
    <property type="match status" value="6"/>
</dbReference>
<evidence type="ECO:0000256" key="5">
    <source>
        <dbReference type="ARBA" id="ARBA00029998"/>
    </source>
</evidence>
<evidence type="ECO:0000256" key="4">
    <source>
        <dbReference type="ARBA" id="ARBA00029588"/>
    </source>
</evidence>
<dbReference type="GO" id="GO:0005737">
    <property type="term" value="C:cytoplasm"/>
    <property type="evidence" value="ECO:0007669"/>
    <property type="project" value="TreeGrafter"/>
</dbReference>
<evidence type="ECO:0000313" key="7">
    <source>
        <dbReference type="EMBL" id="GCB64247.1"/>
    </source>
</evidence>
<dbReference type="InterPro" id="IPR003591">
    <property type="entry name" value="Leu-rich_rpt_typical-subtyp"/>
</dbReference>
<gene>
    <name evidence="7" type="ORF">scyTo_0007508</name>
</gene>
<dbReference type="OrthoDB" id="1394818at2759"/>
<organism evidence="7 8">
    <name type="scientific">Scyliorhinus torazame</name>
    <name type="common">Cloudy catshark</name>
    <name type="synonym">Catulus torazame</name>
    <dbReference type="NCBI Taxonomy" id="75743"/>
    <lineage>
        <taxon>Eukaryota</taxon>
        <taxon>Metazoa</taxon>
        <taxon>Chordata</taxon>
        <taxon>Craniata</taxon>
        <taxon>Vertebrata</taxon>
        <taxon>Chondrichthyes</taxon>
        <taxon>Elasmobranchii</taxon>
        <taxon>Galeomorphii</taxon>
        <taxon>Galeoidea</taxon>
        <taxon>Carcharhiniformes</taxon>
        <taxon>Scyliorhinidae</taxon>
        <taxon>Scyliorhinus</taxon>
    </lineage>
</organism>
<evidence type="ECO:0000256" key="1">
    <source>
        <dbReference type="ARBA" id="ARBA00022614"/>
    </source>
</evidence>
<dbReference type="OMA" id="CRMGPEA"/>